<dbReference type="Pfam" id="PF04239">
    <property type="entry name" value="DUF421"/>
    <property type="match status" value="1"/>
</dbReference>
<evidence type="ECO:0000256" key="6">
    <source>
        <dbReference type="ARBA" id="ARBA00023136"/>
    </source>
</evidence>
<comment type="subcellular location">
    <subcellularLocation>
        <location evidence="1">Cell membrane</location>
        <topology evidence="1">Multi-pass membrane protein</topology>
    </subcellularLocation>
</comment>
<feature type="domain" description="YetF C-terminal" evidence="8">
    <location>
        <begin position="83"/>
        <end position="216"/>
    </location>
</feature>
<proteinExistence type="inferred from homology"/>
<feature type="transmembrane region" description="Helical" evidence="7">
    <location>
        <begin position="61"/>
        <end position="81"/>
    </location>
</feature>
<reference evidence="10 11" key="1">
    <citation type="submission" date="2024-03" db="EMBL/GenBank/DDBJ databases">
        <title>Bacilli Hybrid Assemblies.</title>
        <authorList>
            <person name="Kovac J."/>
        </authorList>
    </citation>
    <scope>NUCLEOTIDE SEQUENCE [LARGE SCALE GENOMIC DNA]</scope>
    <source>
        <strain evidence="10 11">FSL R7-0666</strain>
    </source>
</reference>
<dbReference type="PANTHER" id="PTHR34582:SF5">
    <property type="entry name" value="UPF0702 TRANSMEMBRANE PROTEIN YETF"/>
    <property type="match status" value="1"/>
</dbReference>
<name>A0ABU9VKD1_9BACI</name>
<dbReference type="InterPro" id="IPR048454">
    <property type="entry name" value="YetF_N"/>
</dbReference>
<dbReference type="Pfam" id="PF20730">
    <property type="entry name" value="YetF_N"/>
    <property type="match status" value="1"/>
</dbReference>
<evidence type="ECO:0000256" key="2">
    <source>
        <dbReference type="ARBA" id="ARBA00006448"/>
    </source>
</evidence>
<dbReference type="Gene3D" id="3.30.240.20">
    <property type="entry name" value="bsu07140 like domains"/>
    <property type="match status" value="2"/>
</dbReference>
<accession>A0ABU9VKD1</accession>
<evidence type="ECO:0000256" key="5">
    <source>
        <dbReference type="ARBA" id="ARBA00022989"/>
    </source>
</evidence>
<dbReference type="InterPro" id="IPR023090">
    <property type="entry name" value="UPF0702_alpha/beta_dom_sf"/>
</dbReference>
<protein>
    <submittedName>
        <fullName evidence="10">DUF421 domain-containing protein</fullName>
    </submittedName>
</protein>
<evidence type="ECO:0000313" key="11">
    <source>
        <dbReference type="Proteomes" id="UP001418796"/>
    </source>
</evidence>
<keyword evidence="4 7" id="KW-0812">Transmembrane</keyword>
<keyword evidence="6 7" id="KW-0472">Membrane</keyword>
<dbReference type="PANTHER" id="PTHR34582">
    <property type="entry name" value="UPF0702 TRANSMEMBRANE PROTEIN YCAP"/>
    <property type="match status" value="1"/>
</dbReference>
<comment type="similarity">
    <text evidence="2">Belongs to the UPF0702 family.</text>
</comment>
<evidence type="ECO:0000313" key="10">
    <source>
        <dbReference type="EMBL" id="MEN0643376.1"/>
    </source>
</evidence>
<evidence type="ECO:0000256" key="1">
    <source>
        <dbReference type="ARBA" id="ARBA00004651"/>
    </source>
</evidence>
<dbReference type="Proteomes" id="UP001418796">
    <property type="component" value="Unassembled WGS sequence"/>
</dbReference>
<comment type="caution">
    <text evidence="10">The sequence shown here is derived from an EMBL/GenBank/DDBJ whole genome shotgun (WGS) entry which is preliminary data.</text>
</comment>
<dbReference type="InterPro" id="IPR007353">
    <property type="entry name" value="DUF421"/>
</dbReference>
<dbReference type="RefSeq" id="WP_343130313.1">
    <property type="nucleotide sequence ID" value="NZ_JBCITK010000001.1"/>
</dbReference>
<sequence>MFDSTYGSLTVELIVGFFALLLLTKILGKNQLSQLSPFDFVSALVVGELVGNAIYDDEVSIFRVLVAIAIWGTLIYIIEILTQKIRRSRSLLEGSPSIVIYKGKVDFKALKKNKLDINQLQHLLRDKGAFSINEVEHGVLETDGTITILKKHAFDTPKNQELNIKPSPVPLPLLVILDGEISKKNLETANLTEEWLQKEIHRQGYKECKEILYGEWIEGDALYLQAFEQSPS</sequence>
<feature type="transmembrane region" description="Helical" evidence="7">
    <location>
        <begin position="6"/>
        <end position="23"/>
    </location>
</feature>
<evidence type="ECO:0000259" key="8">
    <source>
        <dbReference type="Pfam" id="PF04239"/>
    </source>
</evidence>
<keyword evidence="3" id="KW-1003">Cell membrane</keyword>
<evidence type="ECO:0000256" key="7">
    <source>
        <dbReference type="SAM" id="Phobius"/>
    </source>
</evidence>
<dbReference type="EMBL" id="JBCITK010000001">
    <property type="protein sequence ID" value="MEN0643376.1"/>
    <property type="molecule type" value="Genomic_DNA"/>
</dbReference>
<evidence type="ECO:0000256" key="3">
    <source>
        <dbReference type="ARBA" id="ARBA00022475"/>
    </source>
</evidence>
<keyword evidence="5 7" id="KW-1133">Transmembrane helix</keyword>
<evidence type="ECO:0000259" key="9">
    <source>
        <dbReference type="Pfam" id="PF20730"/>
    </source>
</evidence>
<gene>
    <name evidence="10" type="ORF">MKY91_09495</name>
</gene>
<feature type="domain" description="YetF-like N-terminal transmembrane" evidence="9">
    <location>
        <begin position="7"/>
        <end position="81"/>
    </location>
</feature>
<evidence type="ECO:0000256" key="4">
    <source>
        <dbReference type="ARBA" id="ARBA00022692"/>
    </source>
</evidence>
<keyword evidence="11" id="KW-1185">Reference proteome</keyword>
<organism evidence="10 11">
    <name type="scientific">Alkalicoccobacillus gibsonii</name>
    <dbReference type="NCBI Taxonomy" id="79881"/>
    <lineage>
        <taxon>Bacteria</taxon>
        <taxon>Bacillati</taxon>
        <taxon>Bacillota</taxon>
        <taxon>Bacilli</taxon>
        <taxon>Bacillales</taxon>
        <taxon>Bacillaceae</taxon>
        <taxon>Alkalicoccobacillus</taxon>
    </lineage>
</organism>